<sequence length="85" mass="9934">MRCPIFEDDSERGYGEENGLHPLFFTVLECCCTHRQPRQQAICKTFAFLQEVYLYALRNKDRKNGTKQNCPLSSKNMHISFVTQT</sequence>
<comment type="caution">
    <text evidence="1">The sequence shown here is derived from an EMBL/GenBank/DDBJ whole genome shotgun (WGS) entry which is preliminary data.</text>
</comment>
<reference evidence="1" key="1">
    <citation type="submission" date="2020-08" db="EMBL/GenBank/DDBJ databases">
        <title>Multicomponent nature underlies the extraordinary mechanical properties of spider dragline silk.</title>
        <authorList>
            <person name="Kono N."/>
            <person name="Nakamura H."/>
            <person name="Mori M."/>
            <person name="Yoshida Y."/>
            <person name="Ohtoshi R."/>
            <person name="Malay A.D."/>
            <person name="Moran D.A.P."/>
            <person name="Tomita M."/>
            <person name="Numata K."/>
            <person name="Arakawa K."/>
        </authorList>
    </citation>
    <scope>NUCLEOTIDE SEQUENCE</scope>
</reference>
<proteinExistence type="predicted"/>
<dbReference type="AlphaFoldDB" id="A0A8X6TFG3"/>
<dbReference type="EMBL" id="BMAW01055927">
    <property type="protein sequence ID" value="GFT03482.1"/>
    <property type="molecule type" value="Genomic_DNA"/>
</dbReference>
<accession>A0A8X6TFG3</accession>
<gene>
    <name evidence="1" type="ORF">NPIL_513201</name>
</gene>
<name>A0A8X6TFG3_NEPPI</name>
<evidence type="ECO:0000313" key="2">
    <source>
        <dbReference type="Proteomes" id="UP000887013"/>
    </source>
</evidence>
<dbReference type="Proteomes" id="UP000887013">
    <property type="component" value="Unassembled WGS sequence"/>
</dbReference>
<organism evidence="1 2">
    <name type="scientific">Nephila pilipes</name>
    <name type="common">Giant wood spider</name>
    <name type="synonym">Nephila maculata</name>
    <dbReference type="NCBI Taxonomy" id="299642"/>
    <lineage>
        <taxon>Eukaryota</taxon>
        <taxon>Metazoa</taxon>
        <taxon>Ecdysozoa</taxon>
        <taxon>Arthropoda</taxon>
        <taxon>Chelicerata</taxon>
        <taxon>Arachnida</taxon>
        <taxon>Araneae</taxon>
        <taxon>Araneomorphae</taxon>
        <taxon>Entelegynae</taxon>
        <taxon>Araneoidea</taxon>
        <taxon>Nephilidae</taxon>
        <taxon>Nephila</taxon>
    </lineage>
</organism>
<evidence type="ECO:0000313" key="1">
    <source>
        <dbReference type="EMBL" id="GFT03482.1"/>
    </source>
</evidence>
<protein>
    <submittedName>
        <fullName evidence="1">Uncharacterized protein</fullName>
    </submittedName>
</protein>
<keyword evidence="2" id="KW-1185">Reference proteome</keyword>